<evidence type="ECO:0000313" key="1">
    <source>
        <dbReference type="EMBL" id="MDQ0116837.1"/>
    </source>
</evidence>
<keyword evidence="2" id="KW-1185">Reference proteome</keyword>
<protein>
    <submittedName>
        <fullName evidence="1">Uncharacterized protein</fullName>
    </submittedName>
</protein>
<dbReference type="EMBL" id="JAUSSU010000031">
    <property type="protein sequence ID" value="MDQ0116837.1"/>
    <property type="molecule type" value="Genomic_DNA"/>
</dbReference>
<gene>
    <name evidence="1" type="ORF">J2T15_006324</name>
</gene>
<reference evidence="1 2" key="1">
    <citation type="submission" date="2023-07" db="EMBL/GenBank/DDBJ databases">
        <title>Sorghum-associated microbial communities from plants grown in Nebraska, USA.</title>
        <authorList>
            <person name="Schachtman D."/>
        </authorList>
    </citation>
    <scope>NUCLEOTIDE SEQUENCE [LARGE SCALE GENOMIC DNA]</scope>
    <source>
        <strain evidence="1 2">CC482</strain>
    </source>
</reference>
<sequence length="59" mass="7020">HHFFISHNYTRVKSCEFMSLGEETESFRGSLMTCMKFFRVDFQHISTKLLRQLSNVFIG</sequence>
<name>A0ABT9UB05_PAEHA</name>
<dbReference type="Proteomes" id="UP001229346">
    <property type="component" value="Unassembled WGS sequence"/>
</dbReference>
<organism evidence="1 2">
    <name type="scientific">Paenibacillus harenae</name>
    <dbReference type="NCBI Taxonomy" id="306543"/>
    <lineage>
        <taxon>Bacteria</taxon>
        <taxon>Bacillati</taxon>
        <taxon>Bacillota</taxon>
        <taxon>Bacilli</taxon>
        <taxon>Bacillales</taxon>
        <taxon>Paenibacillaceae</taxon>
        <taxon>Paenibacillus</taxon>
    </lineage>
</organism>
<proteinExistence type="predicted"/>
<comment type="caution">
    <text evidence="1">The sequence shown here is derived from an EMBL/GenBank/DDBJ whole genome shotgun (WGS) entry which is preliminary data.</text>
</comment>
<feature type="non-terminal residue" evidence="1">
    <location>
        <position position="1"/>
    </location>
</feature>
<evidence type="ECO:0000313" key="2">
    <source>
        <dbReference type="Proteomes" id="UP001229346"/>
    </source>
</evidence>
<accession>A0ABT9UB05</accession>